<keyword evidence="3 4" id="KW-0446">Lipid-binding</keyword>
<comment type="similarity">
    <text evidence="1 4">Belongs to the plant LTP family.</text>
</comment>
<dbReference type="GO" id="GO:0008289">
    <property type="term" value="F:lipid binding"/>
    <property type="evidence" value="ECO:0007669"/>
    <property type="project" value="UniProtKB-KW"/>
</dbReference>
<dbReference type="AlphaFoldDB" id="A0AAV6YGJ8"/>
<feature type="domain" description="Bifunctional inhibitor/plant lipid transfer protein/seed storage helical" evidence="6">
    <location>
        <begin position="30"/>
        <end position="114"/>
    </location>
</feature>
<evidence type="ECO:0000256" key="1">
    <source>
        <dbReference type="ARBA" id="ARBA00009748"/>
    </source>
</evidence>
<dbReference type="Pfam" id="PF00234">
    <property type="entry name" value="Tryp_alpha_amyl"/>
    <property type="match status" value="1"/>
</dbReference>
<dbReference type="EMBL" id="WHWC01000001">
    <property type="protein sequence ID" value="KAG8391352.1"/>
    <property type="molecule type" value="Genomic_DNA"/>
</dbReference>
<reference evidence="7" key="1">
    <citation type="submission" date="2019-10" db="EMBL/GenBank/DDBJ databases">
        <authorList>
            <person name="Zhang R."/>
            <person name="Pan Y."/>
            <person name="Wang J."/>
            <person name="Ma R."/>
            <person name="Yu S."/>
        </authorList>
    </citation>
    <scope>NUCLEOTIDE SEQUENCE</scope>
    <source>
        <strain evidence="7">LA-IB0</strain>
        <tissue evidence="7">Leaf</tissue>
    </source>
</reference>
<feature type="signal peptide" evidence="5">
    <location>
        <begin position="1"/>
        <end position="26"/>
    </location>
</feature>
<dbReference type="PRINTS" id="PR00382">
    <property type="entry name" value="LIPIDTRNSFER"/>
</dbReference>
<keyword evidence="2 4" id="KW-0813">Transport</keyword>
<protein>
    <recommendedName>
        <fullName evidence="4">Non-specific lipid-transfer protein</fullName>
    </recommendedName>
</protein>
<dbReference type="Proteomes" id="UP000826271">
    <property type="component" value="Unassembled WGS sequence"/>
</dbReference>
<dbReference type="PROSITE" id="PS00597">
    <property type="entry name" value="PLANT_LTP"/>
    <property type="match status" value="1"/>
</dbReference>
<name>A0AAV6YGJ8_9LAMI</name>
<evidence type="ECO:0000256" key="3">
    <source>
        <dbReference type="ARBA" id="ARBA00023121"/>
    </source>
</evidence>
<dbReference type="CDD" id="cd01960">
    <property type="entry name" value="nsLTP1"/>
    <property type="match status" value="1"/>
</dbReference>
<evidence type="ECO:0000256" key="4">
    <source>
        <dbReference type="RuleBase" id="RU000628"/>
    </source>
</evidence>
<evidence type="ECO:0000313" key="7">
    <source>
        <dbReference type="EMBL" id="KAG8391352.1"/>
    </source>
</evidence>
<sequence length="118" mass="12304">MAYSTRTILFMAAAIGLVFLVAPAAAAITCSDVTRYLRPCDSYLRSGTGMPPAACCSGASSLARTATSKADRQAACTCVKNAAKRINVKPELAKSLPRNCGISLPFEISPAVDCTKIT</sequence>
<keyword evidence="8" id="KW-1185">Reference proteome</keyword>
<evidence type="ECO:0000256" key="5">
    <source>
        <dbReference type="SAM" id="SignalP"/>
    </source>
</evidence>
<accession>A0AAV6YGJ8</accession>
<dbReference type="GO" id="GO:0006869">
    <property type="term" value="P:lipid transport"/>
    <property type="evidence" value="ECO:0007669"/>
    <property type="project" value="InterPro"/>
</dbReference>
<comment type="function">
    <text evidence="4">Plant non-specific lipid-transfer proteins transfer phospholipids as well as galactolipids across membranes. May play a role in wax or cutin deposition in the cell walls of expanding epidermal cells and certain secretory tissues.</text>
</comment>
<dbReference type="PANTHER" id="PTHR33076">
    <property type="entry name" value="NON-SPECIFIC LIPID-TRANSFER PROTEIN 2-RELATED"/>
    <property type="match status" value="1"/>
</dbReference>
<evidence type="ECO:0000313" key="8">
    <source>
        <dbReference type="Proteomes" id="UP000826271"/>
    </source>
</evidence>
<dbReference type="InterPro" id="IPR000528">
    <property type="entry name" value="Plant_nsLTP"/>
</dbReference>
<evidence type="ECO:0000259" key="6">
    <source>
        <dbReference type="SMART" id="SM00499"/>
    </source>
</evidence>
<organism evidence="7 8">
    <name type="scientific">Buddleja alternifolia</name>
    <dbReference type="NCBI Taxonomy" id="168488"/>
    <lineage>
        <taxon>Eukaryota</taxon>
        <taxon>Viridiplantae</taxon>
        <taxon>Streptophyta</taxon>
        <taxon>Embryophyta</taxon>
        <taxon>Tracheophyta</taxon>
        <taxon>Spermatophyta</taxon>
        <taxon>Magnoliopsida</taxon>
        <taxon>eudicotyledons</taxon>
        <taxon>Gunneridae</taxon>
        <taxon>Pentapetalae</taxon>
        <taxon>asterids</taxon>
        <taxon>lamiids</taxon>
        <taxon>Lamiales</taxon>
        <taxon>Scrophulariaceae</taxon>
        <taxon>Buddlejeae</taxon>
        <taxon>Buddleja</taxon>
    </lineage>
</organism>
<feature type="chain" id="PRO_5043775888" description="Non-specific lipid-transfer protein" evidence="5">
    <location>
        <begin position="27"/>
        <end position="118"/>
    </location>
</feature>
<dbReference type="InterPro" id="IPR036312">
    <property type="entry name" value="Bifun_inhib/LTP/seed_sf"/>
</dbReference>
<dbReference type="Gene3D" id="1.10.110.10">
    <property type="entry name" value="Plant lipid-transfer and hydrophobic proteins"/>
    <property type="match status" value="1"/>
</dbReference>
<proteinExistence type="inferred from homology"/>
<dbReference type="SMART" id="SM00499">
    <property type="entry name" value="AAI"/>
    <property type="match status" value="1"/>
</dbReference>
<evidence type="ECO:0000256" key="2">
    <source>
        <dbReference type="ARBA" id="ARBA00022448"/>
    </source>
</evidence>
<comment type="caution">
    <text evidence="7">The sequence shown here is derived from an EMBL/GenBank/DDBJ whole genome shotgun (WGS) entry which is preliminary data.</text>
</comment>
<keyword evidence="5" id="KW-0732">Signal</keyword>
<dbReference type="SUPFAM" id="SSF47699">
    <property type="entry name" value="Bifunctional inhibitor/lipid-transfer protein/seed storage 2S albumin"/>
    <property type="match status" value="1"/>
</dbReference>
<gene>
    <name evidence="7" type="ORF">BUALT_Bualt01G0178900</name>
</gene>
<dbReference type="InterPro" id="IPR016140">
    <property type="entry name" value="Bifunc_inhib/LTP/seed_store"/>
</dbReference>